<evidence type="ECO:0000256" key="7">
    <source>
        <dbReference type="ARBA" id="ARBA00023049"/>
    </source>
</evidence>
<comment type="caution">
    <text evidence="13">The sequence shown here is derived from an EMBL/GenBank/DDBJ whole genome shotgun (WGS) entry which is preliminary data.</text>
</comment>
<sequence length="855" mass="93114">MLKKNYLLIAYFLCSGLLWAQHATEALNTLQKQTDASITLNTQSGVPEFIKFPANKPLTLPGATLEAKAIAFMETYAAVFANNLSVTDFQIETSKPDSYGLQRVTFQQYHQAVPVFDGQLRFHFNANKQLTAVNGNYITNIKVNATPTISLQEANNIAINLVNKQDINYSGQPVFAFKTDLMVFQKGLVQNNLGASFLVYKVEVRNNADVREYVHINAHTGLLVEQFTGMPHAMDRRVYEGNTSNLVWQEGDALPGNLTIWQRNEVIASGHVYNFFNNVFGFVSYDNNDAQMRTINNNPNINCPNANWNGVTANYCNGTASDDVIAHEWGHAYTEYTSGLIYAWQSGALNESFSDIWGETVDLINAYQDEDESLALRTGCASSDRWRIGEDATAFGGAIRDMWNPQCNGHPGKVSDFNYRCSTSDGGGVHSNSGIPNHAYALLVDGGTYNGQTVNGIGLTKAAHIFWRAQSTYLTATSDFATLADALEASCTDLMGVNLEGLTTEANAVGPSDEVITEADFLELSKTLMAVELRMAPESCNFQPILEAVADPCEAATTNPIYAENWESGLGAWTLQQLPSNPNSWESRDWVVTGNLPDGRAGQAAFGVDPVNGNCSSSMQNGIISLQSPEISIPDSYTTGTIELSFVHYIATEGGWDGGNIKYRLNNTSEWLLLPVTAFTANAYNATINSFREGNDNPMSGQDAFTGADEGSTAGSWGRSIINLSALPNFGAGATIQFRFDMGTDGCNGLIGWYIDDITIYNCLYPLSVSNFDALESGLRVFPNPSQGIFNLKNVGALDLMKADVMDINGRVVLSLNLKNTAQTTAIDLSGMASGMYFLKVQSNLASSVIKLVKE</sequence>
<comment type="similarity">
    <text evidence="1">Belongs to the peptidase M4 family.</text>
</comment>
<organism evidence="13 14">
    <name type="scientific">Bizionia sediminis</name>
    <dbReference type="NCBI Taxonomy" id="1737064"/>
    <lineage>
        <taxon>Bacteria</taxon>
        <taxon>Pseudomonadati</taxon>
        <taxon>Bacteroidota</taxon>
        <taxon>Flavobacteriia</taxon>
        <taxon>Flavobacteriales</taxon>
        <taxon>Flavobacteriaceae</taxon>
        <taxon>Bizionia</taxon>
    </lineage>
</organism>
<dbReference type="SUPFAM" id="SSF55486">
    <property type="entry name" value="Metalloproteases ('zincins'), catalytic domain"/>
    <property type="match status" value="1"/>
</dbReference>
<dbReference type="Gene3D" id="3.10.450.490">
    <property type="match status" value="1"/>
</dbReference>
<keyword evidence="3" id="KW-0479">Metal-binding</keyword>
<evidence type="ECO:0000259" key="9">
    <source>
        <dbReference type="Pfam" id="PF01447"/>
    </source>
</evidence>
<dbReference type="Pfam" id="PF01447">
    <property type="entry name" value="Peptidase_M4"/>
    <property type="match status" value="1"/>
</dbReference>
<keyword evidence="2" id="KW-0645">Protease</keyword>
<dbReference type="InterPro" id="IPR023612">
    <property type="entry name" value="Peptidase_M4"/>
</dbReference>
<proteinExistence type="inferred from homology"/>
<dbReference type="Gene3D" id="1.10.390.10">
    <property type="entry name" value="Neutral Protease Domain 2"/>
    <property type="match status" value="1"/>
</dbReference>
<evidence type="ECO:0000256" key="8">
    <source>
        <dbReference type="SAM" id="SignalP"/>
    </source>
</evidence>
<evidence type="ECO:0000313" key="13">
    <source>
        <dbReference type="EMBL" id="MFD2550456.1"/>
    </source>
</evidence>
<dbReference type="Proteomes" id="UP001597472">
    <property type="component" value="Unassembled WGS sequence"/>
</dbReference>
<evidence type="ECO:0000256" key="2">
    <source>
        <dbReference type="ARBA" id="ARBA00022670"/>
    </source>
</evidence>
<dbReference type="InterPro" id="IPR013856">
    <property type="entry name" value="Peptidase_M4_domain"/>
</dbReference>
<feature type="domain" description="Peptidase M4 C-terminal" evidence="10">
    <location>
        <begin position="338"/>
        <end position="498"/>
    </location>
</feature>
<protein>
    <submittedName>
        <fullName evidence="13">M4 family metallopeptidase</fullName>
    </submittedName>
</protein>
<keyword evidence="4 8" id="KW-0732">Signal</keyword>
<gene>
    <name evidence="13" type="ORF">ACFSQP_01380</name>
</gene>
<dbReference type="InterPro" id="IPR011096">
    <property type="entry name" value="FTP_domain"/>
</dbReference>
<evidence type="ECO:0000256" key="5">
    <source>
        <dbReference type="ARBA" id="ARBA00022801"/>
    </source>
</evidence>
<evidence type="ECO:0000259" key="11">
    <source>
        <dbReference type="Pfam" id="PF07504"/>
    </source>
</evidence>
<feature type="domain" description="Secretion system C-terminal sorting" evidence="12">
    <location>
        <begin position="781"/>
        <end position="852"/>
    </location>
</feature>
<dbReference type="RefSeq" id="WP_376891241.1">
    <property type="nucleotide sequence ID" value="NZ_JBHULS010000001.1"/>
</dbReference>
<dbReference type="EMBL" id="JBHULS010000001">
    <property type="protein sequence ID" value="MFD2550456.1"/>
    <property type="molecule type" value="Genomic_DNA"/>
</dbReference>
<evidence type="ECO:0000259" key="12">
    <source>
        <dbReference type="Pfam" id="PF18962"/>
    </source>
</evidence>
<keyword evidence="6" id="KW-0862">Zinc</keyword>
<dbReference type="Pfam" id="PF18962">
    <property type="entry name" value="Por_Secre_tail"/>
    <property type="match status" value="1"/>
</dbReference>
<evidence type="ECO:0000259" key="10">
    <source>
        <dbReference type="Pfam" id="PF02868"/>
    </source>
</evidence>
<dbReference type="InterPro" id="IPR027268">
    <property type="entry name" value="Peptidase_M4/M1_CTD_sf"/>
</dbReference>
<evidence type="ECO:0000256" key="1">
    <source>
        <dbReference type="ARBA" id="ARBA00009388"/>
    </source>
</evidence>
<dbReference type="PRINTS" id="PR00730">
    <property type="entry name" value="THERMOLYSIN"/>
</dbReference>
<accession>A0ABW5KPA9</accession>
<evidence type="ECO:0000256" key="4">
    <source>
        <dbReference type="ARBA" id="ARBA00022729"/>
    </source>
</evidence>
<dbReference type="PANTHER" id="PTHR33794:SF1">
    <property type="entry name" value="BACILLOLYSIN"/>
    <property type="match status" value="1"/>
</dbReference>
<name>A0ABW5KPA9_9FLAO</name>
<evidence type="ECO:0000256" key="6">
    <source>
        <dbReference type="ARBA" id="ARBA00022833"/>
    </source>
</evidence>
<keyword evidence="14" id="KW-1185">Reference proteome</keyword>
<dbReference type="InterPro" id="IPR026444">
    <property type="entry name" value="Secre_tail"/>
</dbReference>
<dbReference type="InterPro" id="IPR001570">
    <property type="entry name" value="Peptidase_M4_C_domain"/>
</dbReference>
<dbReference type="Gene3D" id="3.10.170.10">
    <property type="match status" value="1"/>
</dbReference>
<keyword evidence="5" id="KW-0378">Hydrolase</keyword>
<evidence type="ECO:0000313" key="14">
    <source>
        <dbReference type="Proteomes" id="UP001597472"/>
    </source>
</evidence>
<reference evidence="14" key="1">
    <citation type="journal article" date="2019" name="Int. J. Syst. Evol. Microbiol.">
        <title>The Global Catalogue of Microorganisms (GCM) 10K type strain sequencing project: providing services to taxonomists for standard genome sequencing and annotation.</title>
        <authorList>
            <consortium name="The Broad Institute Genomics Platform"/>
            <consortium name="The Broad Institute Genome Sequencing Center for Infectious Disease"/>
            <person name="Wu L."/>
            <person name="Ma J."/>
        </authorList>
    </citation>
    <scope>NUCLEOTIDE SEQUENCE [LARGE SCALE GENOMIC DNA]</scope>
    <source>
        <strain evidence="14">KCTC 42587</strain>
    </source>
</reference>
<dbReference type="Pfam" id="PF02868">
    <property type="entry name" value="Peptidase_M4_C"/>
    <property type="match status" value="1"/>
</dbReference>
<feature type="domain" description="Peptidase M4" evidence="9">
    <location>
        <begin position="268"/>
        <end position="335"/>
    </location>
</feature>
<feature type="signal peptide" evidence="8">
    <location>
        <begin position="1"/>
        <end position="20"/>
    </location>
</feature>
<evidence type="ECO:0000256" key="3">
    <source>
        <dbReference type="ARBA" id="ARBA00022723"/>
    </source>
</evidence>
<dbReference type="Pfam" id="PF07504">
    <property type="entry name" value="FTP"/>
    <property type="match status" value="1"/>
</dbReference>
<keyword evidence="7" id="KW-0482">Metalloprotease</keyword>
<dbReference type="NCBIfam" id="TIGR04183">
    <property type="entry name" value="Por_Secre_tail"/>
    <property type="match status" value="1"/>
</dbReference>
<dbReference type="CDD" id="cd09597">
    <property type="entry name" value="M4_TLP"/>
    <property type="match status" value="1"/>
</dbReference>
<feature type="chain" id="PRO_5045812158" evidence="8">
    <location>
        <begin position="21"/>
        <end position="855"/>
    </location>
</feature>
<dbReference type="PANTHER" id="PTHR33794">
    <property type="entry name" value="BACILLOLYSIN"/>
    <property type="match status" value="1"/>
</dbReference>
<feature type="domain" description="FTP" evidence="11">
    <location>
        <begin position="88"/>
        <end position="137"/>
    </location>
</feature>
<dbReference type="InterPro" id="IPR050728">
    <property type="entry name" value="Zinc_Metalloprotease_M4"/>
</dbReference>